<dbReference type="KEGG" id="pdw:BV82_3786"/>
<dbReference type="Gene3D" id="3.40.630.30">
    <property type="match status" value="1"/>
</dbReference>
<dbReference type="PROSITE" id="PS51186">
    <property type="entry name" value="GNAT"/>
    <property type="match status" value="1"/>
</dbReference>
<evidence type="ECO:0000256" key="2">
    <source>
        <dbReference type="ARBA" id="ARBA00023315"/>
    </source>
</evidence>
<dbReference type="Proteomes" id="UP000027121">
    <property type="component" value="Chromosome"/>
</dbReference>
<dbReference type="PANTHER" id="PTHR43877:SF1">
    <property type="entry name" value="ACETYLTRANSFERASE"/>
    <property type="match status" value="1"/>
</dbReference>
<reference evidence="4 5" key="1">
    <citation type="journal article" date="2014" name="Genome Announc.">
        <title>Genome Sequence of Pseudomonas sp. Strain P482, a Tomato Rhizosphere Isolate with Broad-Spectrum Antimicrobial Activity.</title>
        <authorList>
            <person name="Krzyzanowska D.M."/>
            <person name="Ossowicki A."/>
            <person name="Jafra S."/>
        </authorList>
    </citation>
    <scope>NUCLEOTIDE SEQUENCE [LARGE SCALE GENOMIC DNA]</scope>
    <source>
        <strain evidence="4 5">P482</strain>
    </source>
</reference>
<feature type="domain" description="N-acetyltransferase" evidence="3">
    <location>
        <begin position="71"/>
        <end position="222"/>
    </location>
</feature>
<dbReference type="SUPFAM" id="SSF55729">
    <property type="entry name" value="Acyl-CoA N-acyltransferases (Nat)"/>
    <property type="match status" value="1"/>
</dbReference>
<evidence type="ECO:0000259" key="3">
    <source>
        <dbReference type="PROSITE" id="PS51186"/>
    </source>
</evidence>
<dbReference type="CDD" id="cd04301">
    <property type="entry name" value="NAT_SF"/>
    <property type="match status" value="1"/>
</dbReference>
<keyword evidence="5" id="KW-1185">Reference proteome</keyword>
<evidence type="ECO:0000256" key="1">
    <source>
        <dbReference type="ARBA" id="ARBA00022679"/>
    </source>
</evidence>
<dbReference type="AlphaFoldDB" id="A0AAP0SH60"/>
<dbReference type="InterPro" id="IPR016181">
    <property type="entry name" value="Acyl_CoA_acyltransferase"/>
</dbReference>
<organism evidence="4 5">
    <name type="scientific">Pseudomonas donghuensis</name>
    <dbReference type="NCBI Taxonomy" id="1163398"/>
    <lineage>
        <taxon>Bacteria</taxon>
        <taxon>Pseudomonadati</taxon>
        <taxon>Pseudomonadota</taxon>
        <taxon>Gammaproteobacteria</taxon>
        <taxon>Pseudomonadales</taxon>
        <taxon>Pseudomonadaceae</taxon>
        <taxon>Pseudomonas</taxon>
    </lineage>
</organism>
<reference evidence="4 5" key="2">
    <citation type="journal article" date="2016" name="Front. Microbiol.">
        <title>When Genome-Based Approach Meets the 'Old but Good': Revealing Genes Involved in the Antibacterial Activity of Pseudomonas sp. P482 against Soft Rot Pathogens.</title>
        <authorList>
            <person name="Krzyzanowska D.M."/>
            <person name="Ossowicki A."/>
            <person name="Rajewska M."/>
            <person name="Maciag T."/>
            <person name="Jablonska M."/>
            <person name="Obuchowski M."/>
            <person name="Heeb S."/>
            <person name="Jafra S."/>
        </authorList>
    </citation>
    <scope>NUCLEOTIDE SEQUENCE [LARGE SCALE GENOMIC DNA]</scope>
    <source>
        <strain evidence="4 5">P482</strain>
    </source>
</reference>
<dbReference type="GO" id="GO:0016747">
    <property type="term" value="F:acyltransferase activity, transferring groups other than amino-acyl groups"/>
    <property type="evidence" value="ECO:0007669"/>
    <property type="project" value="InterPro"/>
</dbReference>
<dbReference type="PANTHER" id="PTHR43877">
    <property type="entry name" value="AMINOALKYLPHOSPHONATE N-ACETYLTRANSFERASE-RELATED-RELATED"/>
    <property type="match status" value="1"/>
</dbReference>
<dbReference type="InterPro" id="IPR050832">
    <property type="entry name" value="Bact_Acetyltransf"/>
</dbReference>
<gene>
    <name evidence="4" type="ORF">BV82_3786</name>
</gene>
<evidence type="ECO:0000313" key="5">
    <source>
        <dbReference type="Proteomes" id="UP000027121"/>
    </source>
</evidence>
<dbReference type="InterPro" id="IPR000182">
    <property type="entry name" value="GNAT_dom"/>
</dbReference>
<keyword evidence="2" id="KW-0012">Acyltransferase</keyword>
<dbReference type="EMBL" id="CP071706">
    <property type="protein sequence ID" value="KDN98412.2"/>
    <property type="molecule type" value="Genomic_DNA"/>
</dbReference>
<proteinExistence type="predicted"/>
<accession>A0AAP0SH60</accession>
<dbReference type="Pfam" id="PF13508">
    <property type="entry name" value="Acetyltransf_7"/>
    <property type="match status" value="1"/>
</dbReference>
<protein>
    <submittedName>
        <fullName evidence="4">N-acetyltransferase</fullName>
    </submittedName>
</protein>
<evidence type="ECO:0000313" key="4">
    <source>
        <dbReference type="EMBL" id="KDN98412.2"/>
    </source>
</evidence>
<name>A0AAP0SH60_9PSED</name>
<keyword evidence="1" id="KW-0808">Transferase</keyword>
<sequence length="236" mass="25032">MHDTPLQPAQLGVAGVCCIKQAHAAQLFGVAQSYGRKYTSSSPLSQNLRALIDEDTRRLAANTDPHPENAMILRPETPADALAIEQLTAAAFEQAPHSSHTEHFIVNALRRAGQLSVSLVAEVAGHIIGHVALSPVTLSDGSPGWYGLGPISVAPERHGQGIGSQLMRAALQALQGLGANGCVVLGDPGYYARFGFEAHPQLQLPGVPPEYFQALSYSGQWPQAQVSYHPAFEATS</sequence>